<name>A0A9P7A8L0_9AGAM</name>
<feature type="transmembrane region" description="Helical" evidence="2">
    <location>
        <begin position="87"/>
        <end position="105"/>
    </location>
</feature>
<keyword evidence="2" id="KW-0472">Membrane</keyword>
<feature type="region of interest" description="Disordered" evidence="1">
    <location>
        <begin position="401"/>
        <end position="455"/>
    </location>
</feature>
<feature type="compositionally biased region" description="Basic residues" evidence="1">
    <location>
        <begin position="320"/>
        <end position="332"/>
    </location>
</feature>
<proteinExistence type="predicted"/>
<feature type="compositionally biased region" description="Basic and acidic residues" evidence="1">
    <location>
        <begin position="278"/>
        <end position="300"/>
    </location>
</feature>
<feature type="compositionally biased region" description="Basic and acidic residues" evidence="1">
    <location>
        <begin position="401"/>
        <end position="413"/>
    </location>
</feature>
<sequence>MTSNVPIALEIKPLSDPMNEVLLSHAVSLEVEHNTHILKIGGTDDKIKVSPKCLDQIRLVVHQLHLYQRTAKALTKVAKSDRVEETFVFYMSLISYFAVLITAFLREAKADSSSSNSKWRSAYLDYHMALALHGNSFTLDQQIVAMQDIKRSWNQFREKKVFKKVQELHGKRMHDTFCVEGDNMCGGLFEHQRSEDDMITAIIDGITSEVPDHDRDDVDAPAPEDQTSERPKSAGITPGTPANPSQPDMEVDVDPADLNVSGTRTAISASIYVKKAARMKDHEDIDGSGHSKKDVIHTDDESITDQIASRFEKKSDSKKSPKGRRNSRKGKAKASQGKKNVIESPMLEAESDVDLNLPISDPLRLTAHDGGSSKIDIAVADVDVYNDESITDTIATRFENNEELRNPSKERKNVWKGKGKKSYGKQKAPESPLLEVESEQEESPHMPHPVFSLTDNDVTSRMDISDLDAEGYEKGLLPPNQDKWEALTRLAFEKGNSQVFLKLATWMLVRFRDLTNRDMDSELDGLLISENPRLLEFDDDRYFEAVGMERLYSAIVHMEARPRYLCHLFHALGKRLTESDVGTSNPRIWPSRSPPAVQREMMTDMELPWLGINTDITADPWLAFTNVTDDDAEGSVDMDGRDVTLALDSMIIEDDDLPIHHGTDAGISRLEKRKRTLSQASPPKKDGGRGTPKRCKNGSQTNVTSSSIIQYSSDIDQSGFINSPTLPLSSHMSSVSSQPDNVSDIMEAWDDPIQANTNDNETAHRDATQPLWNVPDDNHIEHGKEDQNDRAKSTYVDRAGSASPVILVPGTQPSPIDYNMDTTAPLPQNSTIMTEPEDSSPSIHALPVEPSTSVGSTCTEDDVTPPRTNSYHNSQIELVGENDPPPHLK</sequence>
<accession>A0A9P7A8L0</accession>
<feature type="compositionally biased region" description="Basic and acidic residues" evidence="1">
    <location>
        <begin position="310"/>
        <end position="319"/>
    </location>
</feature>
<feature type="compositionally biased region" description="Basic and acidic residues" evidence="1">
    <location>
        <begin position="776"/>
        <end position="791"/>
    </location>
</feature>
<evidence type="ECO:0000313" key="3">
    <source>
        <dbReference type="EMBL" id="KAG1784504.1"/>
    </source>
</evidence>
<keyword evidence="2" id="KW-0812">Transmembrane</keyword>
<feature type="region of interest" description="Disordered" evidence="1">
    <location>
        <begin position="769"/>
        <end position="791"/>
    </location>
</feature>
<dbReference type="RefSeq" id="XP_041151989.1">
    <property type="nucleotide sequence ID" value="XM_041308008.1"/>
</dbReference>
<keyword evidence="4" id="KW-1185">Reference proteome</keyword>
<dbReference type="EMBL" id="JABBWE010000141">
    <property type="protein sequence ID" value="KAG1784504.1"/>
    <property type="molecule type" value="Genomic_DNA"/>
</dbReference>
<keyword evidence="2" id="KW-1133">Transmembrane helix</keyword>
<feature type="region of interest" description="Disordered" evidence="1">
    <location>
        <begin position="658"/>
        <end position="705"/>
    </location>
</feature>
<gene>
    <name evidence="3" type="ORF">HD556DRAFT_1451703</name>
</gene>
<dbReference type="GeneID" id="64601772"/>
<feature type="region of interest" description="Disordered" evidence="1">
    <location>
        <begin position="278"/>
        <end position="346"/>
    </location>
</feature>
<feature type="compositionally biased region" description="Basic residues" evidence="1">
    <location>
        <begin position="414"/>
        <end position="424"/>
    </location>
</feature>
<feature type="region of interest" description="Disordered" evidence="1">
    <location>
        <begin position="833"/>
        <end position="889"/>
    </location>
</feature>
<feature type="compositionally biased region" description="Polar residues" evidence="1">
    <location>
        <begin position="866"/>
        <end position="876"/>
    </location>
</feature>
<protein>
    <submittedName>
        <fullName evidence="3">Uncharacterized protein</fullName>
    </submittedName>
</protein>
<evidence type="ECO:0000256" key="2">
    <source>
        <dbReference type="SAM" id="Phobius"/>
    </source>
</evidence>
<evidence type="ECO:0000256" key="1">
    <source>
        <dbReference type="SAM" id="MobiDB-lite"/>
    </source>
</evidence>
<comment type="caution">
    <text evidence="3">The sequence shown here is derived from an EMBL/GenBank/DDBJ whole genome shotgun (WGS) entry which is preliminary data.</text>
</comment>
<dbReference type="AlphaFoldDB" id="A0A9P7A8L0"/>
<evidence type="ECO:0000313" key="4">
    <source>
        <dbReference type="Proteomes" id="UP000719766"/>
    </source>
</evidence>
<dbReference type="OrthoDB" id="2667311at2759"/>
<organism evidence="3 4">
    <name type="scientific">Suillus plorans</name>
    <dbReference type="NCBI Taxonomy" id="116603"/>
    <lineage>
        <taxon>Eukaryota</taxon>
        <taxon>Fungi</taxon>
        <taxon>Dikarya</taxon>
        <taxon>Basidiomycota</taxon>
        <taxon>Agaricomycotina</taxon>
        <taxon>Agaricomycetes</taxon>
        <taxon>Agaricomycetidae</taxon>
        <taxon>Boletales</taxon>
        <taxon>Suillineae</taxon>
        <taxon>Suillaceae</taxon>
        <taxon>Suillus</taxon>
    </lineage>
</organism>
<reference evidence="3" key="1">
    <citation type="journal article" date="2020" name="New Phytol.">
        <title>Comparative genomics reveals dynamic genome evolution in host specialist ectomycorrhizal fungi.</title>
        <authorList>
            <person name="Lofgren L.A."/>
            <person name="Nguyen N.H."/>
            <person name="Vilgalys R."/>
            <person name="Ruytinx J."/>
            <person name="Liao H.L."/>
            <person name="Branco S."/>
            <person name="Kuo A."/>
            <person name="LaButti K."/>
            <person name="Lipzen A."/>
            <person name="Andreopoulos W."/>
            <person name="Pangilinan J."/>
            <person name="Riley R."/>
            <person name="Hundley H."/>
            <person name="Na H."/>
            <person name="Barry K."/>
            <person name="Grigoriev I.V."/>
            <person name="Stajich J.E."/>
            <person name="Kennedy P.G."/>
        </authorList>
    </citation>
    <scope>NUCLEOTIDE SEQUENCE</scope>
    <source>
        <strain evidence="3">S12</strain>
    </source>
</reference>
<feature type="region of interest" description="Disordered" evidence="1">
    <location>
        <begin position="208"/>
        <end position="257"/>
    </location>
</feature>
<dbReference type="Proteomes" id="UP000719766">
    <property type="component" value="Unassembled WGS sequence"/>
</dbReference>